<dbReference type="PANTHER" id="PTHR33525">
    <property type="match status" value="1"/>
</dbReference>
<reference evidence="2 3" key="1">
    <citation type="journal article" date="2008" name="ISME J.">
        <title>Comparative genomics of two ecotypes of the marine planktonic copiotroph Alteromonas macleodii suggests alternative lifestyles associated with different kinds of particulate organic matter.</title>
        <authorList>
            <person name="Ivars-Martinez E."/>
            <person name="Martin-Cuadrado A.B."/>
            <person name="D'Auria G."/>
            <person name="Mira A."/>
            <person name="Ferriera S."/>
            <person name="Johnson J."/>
            <person name="Friedman R."/>
            <person name="Rodriguez-Valera F."/>
        </authorList>
    </citation>
    <scope>NUCLEOTIDE SEQUENCE [LARGE SCALE GENOMIC DNA]</scope>
    <source>
        <strain evidence="3">DSM 17117 / CIP 110805 / LMG 28347 / Deep ecotype</strain>
    </source>
</reference>
<dbReference type="HOGENOM" id="CLU_060731_0_0_6"/>
<dbReference type="InterPro" id="IPR013976">
    <property type="entry name" value="HDOD"/>
</dbReference>
<organism evidence="2 3">
    <name type="scientific">Alteromonas mediterranea (strain DSM 17117 / CIP 110805 / LMG 28347 / Deep ecotype)</name>
    <dbReference type="NCBI Taxonomy" id="1774373"/>
    <lineage>
        <taxon>Bacteria</taxon>
        <taxon>Pseudomonadati</taxon>
        <taxon>Pseudomonadota</taxon>
        <taxon>Gammaproteobacteria</taxon>
        <taxon>Alteromonadales</taxon>
        <taxon>Alteromonadaceae</taxon>
        <taxon>Alteromonas/Salinimonas group</taxon>
        <taxon>Alteromonas</taxon>
    </lineage>
</organism>
<dbReference type="Pfam" id="PF08668">
    <property type="entry name" value="HDOD"/>
    <property type="match status" value="1"/>
</dbReference>
<dbReference type="Gene3D" id="1.10.3210.10">
    <property type="entry name" value="Hypothetical protein af1432"/>
    <property type="match status" value="1"/>
</dbReference>
<dbReference type="SUPFAM" id="SSF109604">
    <property type="entry name" value="HD-domain/PDEase-like"/>
    <property type="match status" value="1"/>
</dbReference>
<sequence length="406" mass="46478">MYDNIAVQQKVMSRSAFNMTMGATTPPTIDERFENMLISPERVLEMLGRRRVGEVSFEQSEQGDARRLLLNVEKVAIENKRLQEKTEATYQESVSHQLHEILFEELTEQLSYTDELVQNVLNLPENIGELLDALSVRACSVSKLEPIAATMPWLYDELIVVVNTPQFRRKDSRGRIIVVETLRTALSFLGIENLRTLIPSLILKRAMPQITDPYPLIKQKLTRYSTGVAMTTKRLGIINDINKNTAYTLGMLSNLGRCAVTRLYFKLFDKIQLHLLKECQKDKEQKRHEALLKITPSANHLIAMQQEFADAVSADIMEWMNLKRLPIASPMRDCANKIPAESGSLCKVLHQARSYTQVRMLHQLKLVEMKDVKPLFVEQKYPQGALEKLKTIDIFTLPLVKNEDSH</sequence>
<feature type="domain" description="HDOD" evidence="1">
    <location>
        <begin position="120"/>
        <end position="322"/>
    </location>
</feature>
<evidence type="ECO:0000313" key="3">
    <source>
        <dbReference type="Proteomes" id="UP000001870"/>
    </source>
</evidence>
<gene>
    <name evidence="2" type="ordered locus">MADE_1002515</name>
</gene>
<proteinExistence type="predicted"/>
<accession>F2G6I2</accession>
<dbReference type="GO" id="GO:0016301">
    <property type="term" value="F:kinase activity"/>
    <property type="evidence" value="ECO:0007669"/>
    <property type="project" value="UniProtKB-KW"/>
</dbReference>
<reference evidence="2 3" key="2">
    <citation type="journal article" date="2015" name="Antonie Van Leeuwenhoek">
        <title>Ecophysiological diversity of a novel member of the genus Alteromonas, and description of Alteromonas mediterranea sp. nov.</title>
        <authorList>
            <person name="Ivanova E.P."/>
            <person name="Lopez-Perez M."/>
            <person name="Zabalos M."/>
            <person name="Nguyen S.H."/>
            <person name="Webb H.K."/>
            <person name="Ryan J."/>
            <person name="Lagutin K."/>
            <person name="Vyssotski M."/>
            <person name="Crawford R.J."/>
            <person name="Rodriguez-Valera F."/>
        </authorList>
    </citation>
    <scope>NUCLEOTIDE SEQUENCE [LARGE SCALE GENOMIC DNA]</scope>
    <source>
        <strain evidence="3">DSM 17117 / CIP 110805 / LMG 28347 / Deep ecotype</strain>
    </source>
</reference>
<keyword evidence="2" id="KW-0808">Transferase</keyword>
<dbReference type="EMBL" id="CP001103">
    <property type="protein sequence ID" value="AEA96652.1"/>
    <property type="molecule type" value="Genomic_DNA"/>
</dbReference>
<keyword evidence="3" id="KW-1185">Reference proteome</keyword>
<name>F2G6I2_ALTMD</name>
<dbReference type="KEGG" id="amc:MADE_1002515"/>
<evidence type="ECO:0000313" key="2">
    <source>
        <dbReference type="EMBL" id="AEA96652.1"/>
    </source>
</evidence>
<dbReference type="PROSITE" id="PS51833">
    <property type="entry name" value="HDOD"/>
    <property type="match status" value="1"/>
</dbReference>
<keyword evidence="2" id="KW-0418">Kinase</keyword>
<dbReference type="InterPro" id="IPR052340">
    <property type="entry name" value="RNase_Y/CdgJ"/>
</dbReference>
<protein>
    <submittedName>
        <fullName evidence="2">Histidine kinase</fullName>
    </submittedName>
</protein>
<evidence type="ECO:0000259" key="1">
    <source>
        <dbReference type="PROSITE" id="PS51833"/>
    </source>
</evidence>
<dbReference type="PANTHER" id="PTHR33525:SF6">
    <property type="entry name" value="HDOD DOMAIN-CONTAINING PROTEIN"/>
    <property type="match status" value="1"/>
</dbReference>
<dbReference type="Proteomes" id="UP000001870">
    <property type="component" value="Chromosome"/>
</dbReference>
<dbReference type="AlphaFoldDB" id="F2G6I2"/>